<accession>A0ABU6JWC4</accession>
<keyword evidence="2" id="KW-1185">Reference proteome</keyword>
<evidence type="ECO:0000313" key="2">
    <source>
        <dbReference type="Proteomes" id="UP001309705"/>
    </source>
</evidence>
<organism evidence="1 2">
    <name type="scientific">Brenneria populi</name>
    <dbReference type="NCBI Taxonomy" id="1505588"/>
    <lineage>
        <taxon>Bacteria</taxon>
        <taxon>Pseudomonadati</taxon>
        <taxon>Pseudomonadota</taxon>
        <taxon>Gammaproteobacteria</taxon>
        <taxon>Enterobacterales</taxon>
        <taxon>Pectobacteriaceae</taxon>
        <taxon>Brenneria</taxon>
    </lineage>
</organism>
<dbReference type="Proteomes" id="UP001309705">
    <property type="component" value="Unassembled WGS sequence"/>
</dbReference>
<comment type="caution">
    <text evidence="1">The sequence shown here is derived from an EMBL/GenBank/DDBJ whole genome shotgun (WGS) entry which is preliminary data.</text>
</comment>
<dbReference type="EMBL" id="JAYWTM010000037">
    <property type="protein sequence ID" value="MEC5345069.1"/>
    <property type="molecule type" value="Genomic_DNA"/>
</dbReference>
<protein>
    <submittedName>
        <fullName evidence="1">Uncharacterized protein</fullName>
    </submittedName>
</protein>
<proteinExistence type="predicted"/>
<reference evidence="1 2" key="1">
    <citation type="journal article" date="2017" name="Int. J. Syst. Evol. Microbiol.">
        <title>Brenneria populi subsp. brevivirga subsp. nov. isolated from symptomatic bark of Populus x euramericana canker, and description of Brenneria populi subsp. populi subsp. nov.</title>
        <authorList>
            <person name="Zheng M.H."/>
            <person name="Piao C.G."/>
            <person name="Xue H."/>
            <person name="Guo M.W."/>
            <person name="Li Y."/>
        </authorList>
    </citation>
    <scope>NUCLEOTIDE SEQUENCE [LARGE SCALE GENOMIC DNA]</scope>
    <source>
        <strain evidence="1 2">D9-5</strain>
    </source>
</reference>
<name>A0ABU6JWC4_9GAMM</name>
<gene>
    <name evidence="1" type="ORF">VSX58_20975</name>
</gene>
<evidence type="ECO:0000313" key="1">
    <source>
        <dbReference type="EMBL" id="MEC5345069.1"/>
    </source>
</evidence>
<sequence length="67" mass="7407">MQLTLSRVQFIADVSLVSQCDLEELKIAMSLIADLAQGTIPTTDNRGDFDKAEVLEYLKAKAPKHQS</sequence>